<evidence type="ECO:0000256" key="7">
    <source>
        <dbReference type="ARBA" id="ARBA00032058"/>
    </source>
</evidence>
<dbReference type="GO" id="GO:0005737">
    <property type="term" value="C:cytoplasm"/>
    <property type="evidence" value="ECO:0007669"/>
    <property type="project" value="UniProtKB-SubCell"/>
</dbReference>
<reference evidence="9" key="1">
    <citation type="submission" date="2025-08" db="UniProtKB">
        <authorList>
            <consortium name="Ensembl"/>
        </authorList>
    </citation>
    <scope>IDENTIFICATION</scope>
</reference>
<evidence type="ECO:0000256" key="5">
    <source>
        <dbReference type="ARBA" id="ARBA00023787"/>
    </source>
</evidence>
<accession>S4RAC9</accession>
<evidence type="ECO:0000256" key="8">
    <source>
        <dbReference type="ARBA" id="ARBA00032129"/>
    </source>
</evidence>
<organism evidence="9">
    <name type="scientific">Petromyzon marinus</name>
    <name type="common">Sea lamprey</name>
    <dbReference type="NCBI Taxonomy" id="7757"/>
    <lineage>
        <taxon>Eukaryota</taxon>
        <taxon>Metazoa</taxon>
        <taxon>Chordata</taxon>
        <taxon>Craniata</taxon>
        <taxon>Vertebrata</taxon>
        <taxon>Cyclostomata</taxon>
        <taxon>Hyperoartia</taxon>
        <taxon>Petromyzontiformes</taxon>
        <taxon>Petromyzontidae</taxon>
        <taxon>Petromyzon</taxon>
    </lineage>
</organism>
<name>S4RAC9_PETMA</name>
<evidence type="ECO:0000256" key="4">
    <source>
        <dbReference type="ARBA" id="ARBA00023284"/>
    </source>
</evidence>
<dbReference type="GO" id="GO:0016209">
    <property type="term" value="F:antioxidant activity"/>
    <property type="evidence" value="ECO:0007669"/>
    <property type="project" value="UniProtKB-KW"/>
</dbReference>
<comment type="subcellular location">
    <subcellularLocation>
        <location evidence="1">Cytoplasm</location>
    </subcellularLocation>
</comment>
<comment type="similarity">
    <text evidence="5">Belongs to the peroxiredoxin-like PRXL2 family. PRXL2A subfamily.</text>
</comment>
<protein>
    <recommendedName>
        <fullName evidence="6">Peroxiredoxin-like 2A</fullName>
    </recommendedName>
    <alternativeName>
        <fullName evidence="8">Peroxiredoxin-like 2 activated in M-CSF stimulated monocytes</fullName>
    </alternativeName>
    <alternativeName>
        <fullName evidence="7">Redox-regulatory protein FAM213A</fullName>
    </alternativeName>
</protein>
<reference evidence="9" key="2">
    <citation type="submission" date="2025-09" db="UniProtKB">
        <authorList>
            <consortium name="Ensembl"/>
        </authorList>
    </citation>
    <scope>IDENTIFICATION</scope>
</reference>
<proteinExistence type="inferred from homology"/>
<dbReference type="PANTHER" id="PTHR28630:SF31">
    <property type="entry name" value="PEROXIREDOXIN-LIKE 2A"/>
    <property type="match status" value="1"/>
</dbReference>
<evidence type="ECO:0000256" key="1">
    <source>
        <dbReference type="ARBA" id="ARBA00004496"/>
    </source>
</evidence>
<evidence type="ECO:0000256" key="2">
    <source>
        <dbReference type="ARBA" id="ARBA00022490"/>
    </source>
</evidence>
<dbReference type="AlphaFoldDB" id="S4RAC9"/>
<evidence type="ECO:0000256" key="3">
    <source>
        <dbReference type="ARBA" id="ARBA00022862"/>
    </source>
</evidence>
<evidence type="ECO:0000313" key="9">
    <source>
        <dbReference type="Ensembl" id="ENSPMAP00000002160.1"/>
    </source>
</evidence>
<keyword evidence="2" id="KW-0963">Cytoplasm</keyword>
<keyword evidence="4" id="KW-0676">Redox-active center</keyword>
<keyword evidence="3" id="KW-0049">Antioxidant</keyword>
<dbReference type="GeneTree" id="ENSGT00940000165336"/>
<sequence length="141" mass="16130">MCREEASLLSALSPFLSEHDVPLAAVVHENVGTEIKDFQPFFQGQVYLDQERRFYGPKERWMFWLGFVRLSVWRNFMRAREGGFQGNMLGEGRILGGVYVIGAGDQGVLLDHKERQFGDIVNKTAVMDAVRKIQPILKKLK</sequence>
<dbReference type="Ensembl" id="ENSPMAT00000002171.1">
    <property type="protein sequence ID" value="ENSPMAP00000002160.1"/>
    <property type="gene ID" value="ENSPMAG00000001974.1"/>
</dbReference>
<dbReference type="HOGENOM" id="CLU_086062_1_0_1"/>
<dbReference type="PANTHER" id="PTHR28630">
    <property type="match status" value="1"/>
</dbReference>
<dbReference type="OMA" id="NILRANW"/>
<evidence type="ECO:0000256" key="6">
    <source>
        <dbReference type="ARBA" id="ARBA00023849"/>
    </source>
</evidence>
<dbReference type="Pfam" id="PF13911">
    <property type="entry name" value="AhpC-TSA_2"/>
    <property type="match status" value="1"/>
</dbReference>
<dbReference type="STRING" id="7757.ENSPMAP00000002160"/>
<dbReference type="InterPro" id="IPR032801">
    <property type="entry name" value="PXL2A/B/C"/>
</dbReference>